<dbReference type="EMBL" id="VZON01000008">
    <property type="protein sequence ID" value="KAB0611560.1"/>
    <property type="molecule type" value="Genomic_DNA"/>
</dbReference>
<organism evidence="2 3">
    <name type="scientific">Campylobacter hyointestinalis subsp. lawsonii</name>
    <dbReference type="NCBI Taxonomy" id="91353"/>
    <lineage>
        <taxon>Bacteria</taxon>
        <taxon>Pseudomonadati</taxon>
        <taxon>Campylobacterota</taxon>
        <taxon>Epsilonproteobacteria</taxon>
        <taxon>Campylobacterales</taxon>
        <taxon>Campylobacteraceae</taxon>
        <taxon>Campylobacter</taxon>
    </lineage>
</organism>
<dbReference type="GO" id="GO:0016757">
    <property type="term" value="F:glycosyltransferase activity"/>
    <property type="evidence" value="ECO:0007669"/>
    <property type="project" value="InterPro"/>
</dbReference>
<dbReference type="InterPro" id="IPR029044">
    <property type="entry name" value="Nucleotide-diphossugar_trans"/>
</dbReference>
<gene>
    <name evidence="2" type="ORF">F7P66_08035</name>
</gene>
<name>A0AAV6EFZ8_CAMHY</name>
<evidence type="ECO:0000313" key="2">
    <source>
        <dbReference type="EMBL" id="KAB0611560.1"/>
    </source>
</evidence>
<comment type="caution">
    <text evidence="2">The sequence shown here is derived from an EMBL/GenBank/DDBJ whole genome shotgun (WGS) entry which is preliminary data.</text>
</comment>
<proteinExistence type="predicted"/>
<dbReference type="AlphaFoldDB" id="A0AAV6EFZ8"/>
<keyword evidence="1" id="KW-0732">Signal</keyword>
<evidence type="ECO:0000313" key="3">
    <source>
        <dbReference type="Proteomes" id="UP000423641"/>
    </source>
</evidence>
<feature type="signal peptide" evidence="1">
    <location>
        <begin position="1"/>
        <end position="22"/>
    </location>
</feature>
<dbReference type="Gene3D" id="3.90.550.10">
    <property type="entry name" value="Spore Coat Polysaccharide Biosynthesis Protein SpsA, Chain A"/>
    <property type="match status" value="1"/>
</dbReference>
<dbReference type="Proteomes" id="UP000423641">
    <property type="component" value="Unassembled WGS sequence"/>
</dbReference>
<dbReference type="RefSeq" id="WP_112000695.1">
    <property type="nucleotide sequence ID" value="NZ_CP053828.1"/>
</dbReference>
<reference evidence="2 3" key="1">
    <citation type="submission" date="2019-09" db="EMBL/GenBank/DDBJ databases">
        <title>Draft genome sequences of 48 bacterial type strains from the CCUG.</title>
        <authorList>
            <person name="Tunovic T."/>
            <person name="Pineiro-Iglesias B."/>
            <person name="Unosson C."/>
            <person name="Inganas E."/>
            <person name="Ohlen M."/>
            <person name="Cardew S."/>
            <person name="Jensie-Markopoulos S."/>
            <person name="Salva-Serra F."/>
            <person name="Jaen-Luchoro D."/>
            <person name="Karlsson R."/>
            <person name="Svensson-Stadler L."/>
            <person name="Chun J."/>
            <person name="Moore E."/>
        </authorList>
    </citation>
    <scope>NUCLEOTIDE SEQUENCE [LARGE SCALE GENOMIC DNA]</scope>
    <source>
        <strain evidence="2 3">CCUG 34538</strain>
    </source>
</reference>
<keyword evidence="2" id="KW-0808">Transferase</keyword>
<evidence type="ECO:0000256" key="1">
    <source>
        <dbReference type="SAM" id="SignalP"/>
    </source>
</evidence>
<dbReference type="InterPro" id="IPR002495">
    <property type="entry name" value="Glyco_trans_8"/>
</dbReference>
<feature type="chain" id="PRO_5043876660" evidence="1">
    <location>
        <begin position="23"/>
        <end position="399"/>
    </location>
</feature>
<dbReference type="Pfam" id="PF01501">
    <property type="entry name" value="Glyco_transf_8"/>
    <property type="match status" value="1"/>
</dbReference>
<dbReference type="SUPFAM" id="SSF53448">
    <property type="entry name" value="Nucleotide-diphospho-sugar transferases"/>
    <property type="match status" value="1"/>
</dbReference>
<dbReference type="GeneID" id="56510258"/>
<sequence length="399" mass="46464">MLSKKPYKNGILLAATSNYAFAIGTMVVNITEVMSGEVDIFYIVHDGFTQGELDAFARISDGAKIKFISFTKDDFAKRLKPHTNNQNILNSPFFSRWTHMAYGMFEPLLLLDECECIVYLDFDILLLKGISELFRLKGYHFSAHRGKSLLNPTLMDYNGEFKDCRVYRSGIVAYYDTIPNPKECYNQIYNYSAKYGANDQGVLSLLILNNKFKVKNLGYEYTSSTFWRKSIGASIIHAWGRDGRFWNNELVYQFWGEIWDKYYQKWLKCGGSEYKGGFICKANYAIERIRYHLAYKLGYAMIENHTTIFGKIKLPFILLAIALKHRRQKIEYLQIIQIKPNLKVPPIDHYEDYRSALAEKQSAPYRLGQALIKATKTWYKGGLIKLYFEINEIKRDKKR</sequence>
<accession>A0AAV6EFZ8</accession>
<protein>
    <submittedName>
        <fullName evidence="2">Glycosyl transferase</fullName>
    </submittedName>
</protein>